<name>A0A4U0SHJ7_9ACTN</name>
<sequence length="117" mass="12956">MGTGRLADRRPRIARSDSLGEVRADLAMLAGDTAHACELWMTTATVRLTSGHTPDDEAVIGPVDRAHHCWVKITDRTRAVSLAADLLELRRKVPGKQSRALEQLQYRLETLRAVRTG</sequence>
<protein>
    <submittedName>
        <fullName evidence="1">Uncharacterized protein</fullName>
    </submittedName>
</protein>
<dbReference type="OrthoDB" id="4328322at2"/>
<gene>
    <name evidence="1" type="ORF">FCI23_24000</name>
</gene>
<evidence type="ECO:0000313" key="2">
    <source>
        <dbReference type="Proteomes" id="UP000305778"/>
    </source>
</evidence>
<keyword evidence="2" id="KW-1185">Reference proteome</keyword>
<dbReference type="AlphaFoldDB" id="A0A4U0SHJ7"/>
<dbReference type="Proteomes" id="UP000305778">
    <property type="component" value="Unassembled WGS sequence"/>
</dbReference>
<comment type="caution">
    <text evidence="1">The sequence shown here is derived from an EMBL/GenBank/DDBJ whole genome shotgun (WGS) entry which is preliminary data.</text>
</comment>
<evidence type="ECO:0000313" key="1">
    <source>
        <dbReference type="EMBL" id="TKA09154.1"/>
    </source>
</evidence>
<organism evidence="1 2">
    <name type="scientific">Actinacidiphila oryziradicis</name>
    <dbReference type="NCBI Taxonomy" id="2571141"/>
    <lineage>
        <taxon>Bacteria</taxon>
        <taxon>Bacillati</taxon>
        <taxon>Actinomycetota</taxon>
        <taxon>Actinomycetes</taxon>
        <taxon>Kitasatosporales</taxon>
        <taxon>Streptomycetaceae</taxon>
        <taxon>Actinacidiphila</taxon>
    </lineage>
</organism>
<dbReference type="RefSeq" id="WP_136725997.1">
    <property type="nucleotide sequence ID" value="NZ_SUMC01000024.1"/>
</dbReference>
<dbReference type="EMBL" id="SUMC01000024">
    <property type="protein sequence ID" value="TKA09154.1"/>
    <property type="molecule type" value="Genomic_DNA"/>
</dbReference>
<proteinExistence type="predicted"/>
<reference evidence="1 2" key="1">
    <citation type="submission" date="2019-04" db="EMBL/GenBank/DDBJ databases">
        <title>Streptomyces oryziradicis sp. nov., a novel actinomycete isolated from rhizosphere soil of rice (Oryza sativa L.).</title>
        <authorList>
            <person name="Li C."/>
        </authorList>
    </citation>
    <scope>NUCLEOTIDE SEQUENCE [LARGE SCALE GENOMIC DNA]</scope>
    <source>
        <strain evidence="1 2">NEAU-C40</strain>
    </source>
</reference>
<accession>A0A4U0SHJ7</accession>